<feature type="domain" description="Agenet" evidence="2">
    <location>
        <begin position="162"/>
        <end position="230"/>
    </location>
</feature>
<dbReference type="Proteomes" id="UP000631114">
    <property type="component" value="Unassembled WGS sequence"/>
</dbReference>
<comment type="caution">
    <text evidence="3">The sequence shown here is derived from an EMBL/GenBank/DDBJ whole genome shotgun (WGS) entry which is preliminary data.</text>
</comment>
<dbReference type="OrthoDB" id="1154930at2759"/>
<dbReference type="AlphaFoldDB" id="A0A835H6U5"/>
<reference evidence="3 4" key="1">
    <citation type="submission" date="2020-10" db="EMBL/GenBank/DDBJ databases">
        <title>The Coptis chinensis genome and diversification of protoberbering-type alkaloids.</title>
        <authorList>
            <person name="Wang B."/>
            <person name="Shu S."/>
            <person name="Song C."/>
            <person name="Liu Y."/>
        </authorList>
    </citation>
    <scope>NUCLEOTIDE SEQUENCE [LARGE SCALE GENOMIC DNA]</scope>
    <source>
        <strain evidence="3">HL-2020</strain>
        <tissue evidence="3">Leaf</tissue>
    </source>
</reference>
<dbReference type="InterPro" id="IPR008395">
    <property type="entry name" value="Agenet-like_dom"/>
</dbReference>
<feature type="compositionally biased region" description="Basic and acidic residues" evidence="1">
    <location>
        <begin position="47"/>
        <end position="76"/>
    </location>
</feature>
<name>A0A835H6U5_9MAGN</name>
<evidence type="ECO:0000259" key="2">
    <source>
        <dbReference type="SMART" id="SM00743"/>
    </source>
</evidence>
<feature type="domain" description="Agenet" evidence="2">
    <location>
        <begin position="233"/>
        <end position="289"/>
    </location>
</feature>
<dbReference type="PANTHER" id="PTHR31917">
    <property type="entry name" value="AGENET DOMAIN-CONTAINING PROTEIN-RELATED"/>
    <property type="match status" value="1"/>
</dbReference>
<feature type="compositionally biased region" description="Pro residues" evidence="1">
    <location>
        <begin position="81"/>
        <end position="92"/>
    </location>
</feature>
<feature type="region of interest" description="Disordered" evidence="1">
    <location>
        <begin position="333"/>
        <end position="369"/>
    </location>
</feature>
<evidence type="ECO:0000256" key="1">
    <source>
        <dbReference type="SAM" id="MobiDB-lite"/>
    </source>
</evidence>
<dbReference type="CDD" id="cd20405">
    <property type="entry name" value="Tudor_Agenet_AtDUF_rpt1_3"/>
    <property type="match status" value="1"/>
</dbReference>
<feature type="compositionally biased region" description="Polar residues" evidence="1">
    <location>
        <begin position="25"/>
        <end position="34"/>
    </location>
</feature>
<keyword evidence="4" id="KW-1185">Reference proteome</keyword>
<gene>
    <name evidence="3" type="ORF">IFM89_017436</name>
</gene>
<organism evidence="3 4">
    <name type="scientific">Coptis chinensis</name>
    <dbReference type="NCBI Taxonomy" id="261450"/>
    <lineage>
        <taxon>Eukaryota</taxon>
        <taxon>Viridiplantae</taxon>
        <taxon>Streptophyta</taxon>
        <taxon>Embryophyta</taxon>
        <taxon>Tracheophyta</taxon>
        <taxon>Spermatophyta</taxon>
        <taxon>Magnoliopsida</taxon>
        <taxon>Ranunculales</taxon>
        <taxon>Ranunculaceae</taxon>
        <taxon>Coptidoideae</taxon>
        <taxon>Coptis</taxon>
    </lineage>
</organism>
<protein>
    <recommendedName>
        <fullName evidence="2">Agenet domain-containing protein</fullName>
    </recommendedName>
</protein>
<evidence type="ECO:0000313" key="4">
    <source>
        <dbReference type="Proteomes" id="UP000631114"/>
    </source>
</evidence>
<dbReference type="EMBL" id="JADFTS010000008">
    <property type="protein sequence ID" value="KAF9592817.1"/>
    <property type="molecule type" value="Genomic_DNA"/>
</dbReference>
<dbReference type="InterPro" id="IPR014002">
    <property type="entry name" value="Agenet_dom_plant"/>
</dbReference>
<dbReference type="CDD" id="cd20406">
    <property type="entry name" value="Tudor_Agenet_AtDUF_rpt2_4"/>
    <property type="match status" value="1"/>
</dbReference>
<dbReference type="SMART" id="SM00743">
    <property type="entry name" value="Agenet"/>
    <property type="match status" value="2"/>
</dbReference>
<dbReference type="Pfam" id="PF05641">
    <property type="entry name" value="Agenet"/>
    <property type="match status" value="2"/>
</dbReference>
<evidence type="ECO:0000313" key="3">
    <source>
        <dbReference type="EMBL" id="KAF9592817.1"/>
    </source>
</evidence>
<proteinExistence type="predicted"/>
<sequence>MRVGGGSSSSSNFGKQNKQEDPMVTSPNSATWTFSPLPALLQSHQSSEVEKKENNKNGGNTEEHRTVKRRFSEEGKIATPSPQPFLPLPPVLQPLQSSEKQKNTNSGGNMEERPTVKRRFSEEKNRVHHQQHCRKLFISLTFSLCPALLILGEYRPKQAMDQVFSTGTPVEVSLPDKRCRGAWFPARVLKDIKNGSFLIEHSNLKLNEAMGCLKDVVHAPHVRLPPPQNFRGKSFVVKDKVDAFCDFVWWSGVVIEVLAGNHYLVKFQNQKKMRTFNRFELRCHMEWINGDWVQELREVNVISDQEFLFQNMGIEQAPLLQVGKTALSTDVTDESLTRKRNINHTTPTSDAQRLPPNKKSHKGEVSQATMGSLSLTDGSCDHPKLQVCQEKTRSGFDVDRSGNQIKVVDSSFSSPSTVRGELCSSTIQPQNNFAIASSAHSIETSGAHDINQQKGGVAGCQSKEDISEDPKLHIPCSEVNDVVHTALTSKGADIIVTGSDVETVQALSIRYGDSSCPVAIIDDRVSTDNQHTSQSITSIKA</sequence>
<dbReference type="PANTHER" id="PTHR31917:SF151">
    <property type="entry name" value="AGENET DOMAIN-CONTAINING PROTEIN"/>
    <property type="match status" value="1"/>
</dbReference>
<accession>A0A835H6U5</accession>
<feature type="region of interest" description="Disordered" evidence="1">
    <location>
        <begin position="1"/>
        <end position="116"/>
    </location>
</feature>